<organism evidence="2 3">
    <name type="scientific">Gigaspora margarita</name>
    <dbReference type="NCBI Taxonomy" id="4874"/>
    <lineage>
        <taxon>Eukaryota</taxon>
        <taxon>Fungi</taxon>
        <taxon>Fungi incertae sedis</taxon>
        <taxon>Mucoromycota</taxon>
        <taxon>Glomeromycotina</taxon>
        <taxon>Glomeromycetes</taxon>
        <taxon>Diversisporales</taxon>
        <taxon>Gigasporaceae</taxon>
        <taxon>Gigaspora</taxon>
    </lineage>
</organism>
<dbReference type="Gene3D" id="3.30.710.10">
    <property type="entry name" value="Potassium Channel Kv1.1, Chain A"/>
    <property type="match status" value="1"/>
</dbReference>
<comment type="caution">
    <text evidence="2">The sequence shown here is derived from an EMBL/GenBank/DDBJ whole genome shotgun (WGS) entry which is preliminary data.</text>
</comment>
<evidence type="ECO:0000313" key="2">
    <source>
        <dbReference type="EMBL" id="CAG8834087.1"/>
    </source>
</evidence>
<dbReference type="Proteomes" id="UP000789901">
    <property type="component" value="Unassembled WGS sequence"/>
</dbReference>
<protein>
    <submittedName>
        <fullName evidence="2">30279_t:CDS:1</fullName>
    </submittedName>
</protein>
<dbReference type="EMBL" id="CAJVQB010048642">
    <property type="protein sequence ID" value="CAG8834087.1"/>
    <property type="molecule type" value="Genomic_DNA"/>
</dbReference>
<dbReference type="PROSITE" id="PS50097">
    <property type="entry name" value="BTB"/>
    <property type="match status" value="1"/>
</dbReference>
<proteinExistence type="predicted"/>
<dbReference type="Pfam" id="PF00651">
    <property type="entry name" value="BTB"/>
    <property type="match status" value="1"/>
</dbReference>
<dbReference type="InterPro" id="IPR011333">
    <property type="entry name" value="SKP1/BTB/POZ_sf"/>
</dbReference>
<feature type="non-terminal residue" evidence="2">
    <location>
        <position position="1"/>
    </location>
</feature>
<gene>
    <name evidence="2" type="ORF">GMARGA_LOCUS31875</name>
</gene>
<name>A0ABN7WL49_GIGMA</name>
<feature type="domain" description="BTB" evidence="1">
    <location>
        <begin position="25"/>
        <end position="100"/>
    </location>
</feature>
<reference evidence="2 3" key="1">
    <citation type="submission" date="2021-06" db="EMBL/GenBank/DDBJ databases">
        <authorList>
            <person name="Kallberg Y."/>
            <person name="Tangrot J."/>
            <person name="Rosling A."/>
        </authorList>
    </citation>
    <scope>NUCLEOTIDE SEQUENCE [LARGE SCALE GENOMIC DNA]</scope>
    <source>
        <strain evidence="2 3">120-4 pot B 10/14</strain>
    </source>
</reference>
<evidence type="ECO:0000313" key="3">
    <source>
        <dbReference type="Proteomes" id="UP000789901"/>
    </source>
</evidence>
<dbReference type="SUPFAM" id="SSF54695">
    <property type="entry name" value="POZ domain"/>
    <property type="match status" value="1"/>
</dbReference>
<keyword evidence="3" id="KW-1185">Reference proteome</keyword>
<dbReference type="CDD" id="cd18186">
    <property type="entry name" value="BTB_POZ_ZBTB_KLHL-like"/>
    <property type="match status" value="1"/>
</dbReference>
<dbReference type="InterPro" id="IPR000210">
    <property type="entry name" value="BTB/POZ_dom"/>
</dbReference>
<feature type="non-terminal residue" evidence="2">
    <location>
        <position position="315"/>
    </location>
</feature>
<evidence type="ECO:0000259" key="1">
    <source>
        <dbReference type="PROSITE" id="PS50097"/>
    </source>
</evidence>
<accession>A0ABN7WL49</accession>
<sequence>VVMVITTFFEDLSKDFSQLLKSDDYDVIIHSGDKSNFKEFKVQSNIIRARSPYFKTALSNANNWINDSNGFIIFKKPNISPAIFLLILRFDFLAILITSEELILGCKIIQDFIMKLICDEPKPFFESKEFPILDKDIFLTLIKKDVMDIEETDIWKYLIKWGTTQSISYKGKSKETNVNNWGENDFALFKKSLEPFIQYIRFHEISKENFYHYVRPYKKAIPENFYEDLMTYFMANLRIKLNLSPIGSKKELLFLESLFTNLHLPIEQHAMVSDSRKIIGGYNPLGLKNYQQRSNEKYYYEDYDYCKQQWESTND</sequence>